<sequence>MRVRHVAAMFTAALAALAGCAATPPQQHDNAGKRLNGWFVLDADAHGAIVVGGSSRTLRGIDRSGRVMWEKPNAEAMATCEGRCPALRDTAQIAGALVWQPTSDDAAALAMVPRQDGVEVQRFVRGPSGWEPGEKWSAANEFGCTAGDRPAVIIATPRPVLLSDAARAPIPELTAGSECAFNRDGAVIALNGISDGRTTARVVAVTGDGTKLWTAEFGAEARVRADAGGDAVAVVSGGTATTYALAGKVLTKETGVDDARFDETGALVLVDHDGVVRWVTSSR</sequence>
<keyword evidence="3" id="KW-1185">Reference proteome</keyword>
<evidence type="ECO:0000313" key="3">
    <source>
        <dbReference type="Proteomes" id="UP000649573"/>
    </source>
</evidence>
<feature type="signal peptide" evidence="1">
    <location>
        <begin position="1"/>
        <end position="21"/>
    </location>
</feature>
<proteinExistence type="predicted"/>
<organism evidence="2 3">
    <name type="scientific">Lentzea flava</name>
    <dbReference type="NCBI Taxonomy" id="103732"/>
    <lineage>
        <taxon>Bacteria</taxon>
        <taxon>Bacillati</taxon>
        <taxon>Actinomycetota</taxon>
        <taxon>Actinomycetes</taxon>
        <taxon>Pseudonocardiales</taxon>
        <taxon>Pseudonocardiaceae</taxon>
        <taxon>Lentzea</taxon>
    </lineage>
</organism>
<feature type="chain" id="PRO_5045787151" description="PQQ-like domain-containing protein" evidence="1">
    <location>
        <begin position="22"/>
        <end position="283"/>
    </location>
</feature>
<accession>A0ABQ2V1A3</accession>
<gene>
    <name evidence="2" type="ORF">GCM10010178_63990</name>
</gene>
<dbReference type="EMBL" id="BMRE01000036">
    <property type="protein sequence ID" value="GGU63050.1"/>
    <property type="molecule type" value="Genomic_DNA"/>
</dbReference>
<reference evidence="3" key="1">
    <citation type="journal article" date="2019" name="Int. J. Syst. Evol. Microbiol.">
        <title>The Global Catalogue of Microorganisms (GCM) 10K type strain sequencing project: providing services to taxonomists for standard genome sequencing and annotation.</title>
        <authorList>
            <consortium name="The Broad Institute Genomics Platform"/>
            <consortium name="The Broad Institute Genome Sequencing Center for Infectious Disease"/>
            <person name="Wu L."/>
            <person name="Ma J."/>
        </authorList>
    </citation>
    <scope>NUCLEOTIDE SEQUENCE [LARGE SCALE GENOMIC DNA]</scope>
    <source>
        <strain evidence="3">JCM 3296</strain>
    </source>
</reference>
<comment type="caution">
    <text evidence="2">The sequence shown here is derived from an EMBL/GenBank/DDBJ whole genome shotgun (WGS) entry which is preliminary data.</text>
</comment>
<evidence type="ECO:0008006" key="4">
    <source>
        <dbReference type="Google" id="ProtNLM"/>
    </source>
</evidence>
<keyword evidence="1" id="KW-0732">Signal</keyword>
<evidence type="ECO:0000313" key="2">
    <source>
        <dbReference type="EMBL" id="GGU63050.1"/>
    </source>
</evidence>
<evidence type="ECO:0000256" key="1">
    <source>
        <dbReference type="SAM" id="SignalP"/>
    </source>
</evidence>
<dbReference type="PROSITE" id="PS51257">
    <property type="entry name" value="PROKAR_LIPOPROTEIN"/>
    <property type="match status" value="1"/>
</dbReference>
<name>A0ABQ2V1A3_9PSEU</name>
<protein>
    <recommendedName>
        <fullName evidence="4">PQQ-like domain-containing protein</fullName>
    </recommendedName>
</protein>
<dbReference type="RefSeq" id="WP_189257472.1">
    <property type="nucleotide sequence ID" value="NZ_BMRE01000036.1"/>
</dbReference>
<dbReference type="Proteomes" id="UP000649573">
    <property type="component" value="Unassembled WGS sequence"/>
</dbReference>